<organism evidence="2 3">
    <name type="scientific">Ephemerocybe angulata</name>
    <dbReference type="NCBI Taxonomy" id="980116"/>
    <lineage>
        <taxon>Eukaryota</taxon>
        <taxon>Fungi</taxon>
        <taxon>Dikarya</taxon>
        <taxon>Basidiomycota</taxon>
        <taxon>Agaricomycotina</taxon>
        <taxon>Agaricomycetes</taxon>
        <taxon>Agaricomycetidae</taxon>
        <taxon>Agaricales</taxon>
        <taxon>Agaricineae</taxon>
        <taxon>Psathyrellaceae</taxon>
        <taxon>Ephemerocybe</taxon>
    </lineage>
</organism>
<dbReference type="CDD" id="cd18186">
    <property type="entry name" value="BTB_POZ_ZBTB_KLHL-like"/>
    <property type="match status" value="1"/>
</dbReference>
<dbReference type="InterPro" id="IPR011333">
    <property type="entry name" value="SKP1/BTB/POZ_sf"/>
</dbReference>
<protein>
    <recommendedName>
        <fullName evidence="1">BTB domain-containing protein</fullName>
    </recommendedName>
</protein>
<dbReference type="Pfam" id="PF00651">
    <property type="entry name" value="BTB"/>
    <property type="match status" value="1"/>
</dbReference>
<dbReference type="SUPFAM" id="SSF54695">
    <property type="entry name" value="POZ domain"/>
    <property type="match status" value="1"/>
</dbReference>
<gene>
    <name evidence="2" type="ORF">D9611_009369</name>
</gene>
<dbReference type="Proteomes" id="UP000541558">
    <property type="component" value="Unassembled WGS sequence"/>
</dbReference>
<accession>A0A8H5BHC6</accession>
<reference evidence="2 3" key="1">
    <citation type="journal article" date="2020" name="ISME J.">
        <title>Uncovering the hidden diversity of litter-decomposition mechanisms in mushroom-forming fungi.</title>
        <authorList>
            <person name="Floudas D."/>
            <person name="Bentzer J."/>
            <person name="Ahren D."/>
            <person name="Johansson T."/>
            <person name="Persson P."/>
            <person name="Tunlid A."/>
        </authorList>
    </citation>
    <scope>NUCLEOTIDE SEQUENCE [LARGE SCALE GENOMIC DNA]</scope>
    <source>
        <strain evidence="2 3">CBS 175.51</strain>
    </source>
</reference>
<keyword evidence="3" id="KW-1185">Reference proteome</keyword>
<evidence type="ECO:0000313" key="3">
    <source>
        <dbReference type="Proteomes" id="UP000541558"/>
    </source>
</evidence>
<name>A0A8H5BHC6_9AGAR</name>
<dbReference type="AlphaFoldDB" id="A0A8H5BHC6"/>
<dbReference type="InterPro" id="IPR000210">
    <property type="entry name" value="BTB/POZ_dom"/>
</dbReference>
<feature type="domain" description="BTB" evidence="1">
    <location>
        <begin position="28"/>
        <end position="101"/>
    </location>
</feature>
<dbReference type="EMBL" id="JAACJK010000167">
    <property type="protein sequence ID" value="KAF5323073.1"/>
    <property type="molecule type" value="Genomic_DNA"/>
</dbReference>
<sequence length="539" mass="61763">MLKRQRTDESPVEEQLVESTRSEDFWFCDGSIVLQAENVQFKVHKGVLSRHSPIFETILSMPHTDDEPTVEECPVLKVHDDPKDVENMLAALYGKNHDSSNPLHFSIVASFVRLGTKYEIDSILKMGLARLQYEFPVTLLAWSFGRRLHTGPFCIQDVASAAGRYAMIELALECDIPWVLPSAYYMCCLDLETTLFKLQDVARSKTLLQAVPRLCFKAHQALLEDQYHRAECMSAELLRNPDCTFRYREGRRDTRCRSALWCKPGLELSDLDTWDRSELREEDLCDSCIDTIANMSQIDMDTLWDRCYDSCAPLPFGVVVSMVRIGKKYEIPHLVRCGLKHMKKEFPVTLKDWDIREKAGGHARIDGIKTPAGLFAMIKLALEFGIETVLPSAYYQCCLDMEATLFGHQGANLLSTPASQGIPKICFTAHKRLVEIQNNSLDELSKELLEHRTCRPMLRKGRSSDYKHERCISELWPKHNTELKLLERCDPSSLEGKNLCKFCIKHILYTGEQGREAVWDHLPSFFGLPDWNDLKDFAR</sequence>
<dbReference type="Gene3D" id="3.30.710.10">
    <property type="entry name" value="Potassium Channel Kv1.1, Chain A"/>
    <property type="match status" value="1"/>
</dbReference>
<dbReference type="PROSITE" id="PS50097">
    <property type="entry name" value="BTB"/>
    <property type="match status" value="1"/>
</dbReference>
<evidence type="ECO:0000313" key="2">
    <source>
        <dbReference type="EMBL" id="KAF5323073.1"/>
    </source>
</evidence>
<proteinExistence type="predicted"/>
<dbReference type="OrthoDB" id="3027208at2759"/>
<evidence type="ECO:0000259" key="1">
    <source>
        <dbReference type="PROSITE" id="PS50097"/>
    </source>
</evidence>
<comment type="caution">
    <text evidence="2">The sequence shown here is derived from an EMBL/GenBank/DDBJ whole genome shotgun (WGS) entry which is preliminary data.</text>
</comment>
<dbReference type="SMART" id="SM00225">
    <property type="entry name" value="BTB"/>
    <property type="match status" value="1"/>
</dbReference>